<organism evidence="1">
    <name type="scientific">marine sediment metagenome</name>
    <dbReference type="NCBI Taxonomy" id="412755"/>
    <lineage>
        <taxon>unclassified sequences</taxon>
        <taxon>metagenomes</taxon>
        <taxon>ecological metagenomes</taxon>
    </lineage>
</organism>
<feature type="non-terminal residue" evidence="1">
    <location>
        <position position="1"/>
    </location>
</feature>
<proteinExistence type="predicted"/>
<dbReference type="EMBL" id="BARV01004444">
    <property type="protein sequence ID" value="GAI17981.1"/>
    <property type="molecule type" value="Genomic_DNA"/>
</dbReference>
<comment type="caution">
    <text evidence="1">The sequence shown here is derived from an EMBL/GenBank/DDBJ whole genome shotgun (WGS) entry which is preliminary data.</text>
</comment>
<accession>X1MIW6</accession>
<protein>
    <recommendedName>
        <fullName evidence="2">FlgD Ig-like domain-containing protein</fullName>
    </recommendedName>
</protein>
<name>X1MIW6_9ZZZZ</name>
<dbReference type="AlphaFoldDB" id="X1MIW6"/>
<dbReference type="Gene3D" id="2.60.40.4070">
    <property type="match status" value="1"/>
</dbReference>
<sequence length="284" mass="31461">GRLVRLLVDKRQLPGVYSIKWDGCDTNGTDVPNGVYFYKIEGDEFHAYGYTNSQGQVKFKICPESKGDISVVITKHNYATYQGNCEVEPDIPYVSYMNHSVNDSLGNDNDICDAGEEVFLNMTLQNQGRGSADFVTATLRTTSSYITILDSVEGFGRIDGGESVTKNNAYRISVTANTPDQTEINFTLAISALQGNYNDIFELEVYAPLLSHSGHSISKLSDKKERASTYKMKLKVRNNDSGEDNGVWALLDSDDSNVTITKDSIWIGMINARSEITSSDTFLF</sequence>
<feature type="non-terminal residue" evidence="1">
    <location>
        <position position="284"/>
    </location>
</feature>
<evidence type="ECO:0008006" key="2">
    <source>
        <dbReference type="Google" id="ProtNLM"/>
    </source>
</evidence>
<evidence type="ECO:0000313" key="1">
    <source>
        <dbReference type="EMBL" id="GAI17981.1"/>
    </source>
</evidence>
<reference evidence="1" key="1">
    <citation type="journal article" date="2014" name="Front. Microbiol.">
        <title>High frequency of phylogenetically diverse reductive dehalogenase-homologous genes in deep subseafloor sedimentary metagenomes.</title>
        <authorList>
            <person name="Kawai M."/>
            <person name="Futagami T."/>
            <person name="Toyoda A."/>
            <person name="Takaki Y."/>
            <person name="Nishi S."/>
            <person name="Hori S."/>
            <person name="Arai W."/>
            <person name="Tsubouchi T."/>
            <person name="Morono Y."/>
            <person name="Uchiyama I."/>
            <person name="Ito T."/>
            <person name="Fujiyama A."/>
            <person name="Inagaki F."/>
            <person name="Takami H."/>
        </authorList>
    </citation>
    <scope>NUCLEOTIDE SEQUENCE</scope>
    <source>
        <strain evidence="1">Expedition CK06-06</strain>
    </source>
</reference>
<gene>
    <name evidence="1" type="ORF">S06H3_09872</name>
</gene>